<evidence type="ECO:0000256" key="3">
    <source>
        <dbReference type="ARBA" id="ARBA00011890"/>
    </source>
</evidence>
<evidence type="ECO:0000256" key="2">
    <source>
        <dbReference type="ARBA" id="ARBA00005369"/>
    </source>
</evidence>
<evidence type="ECO:0000256" key="12">
    <source>
        <dbReference type="SAM" id="MobiDB-lite"/>
    </source>
</evidence>
<accession>A0A387H6T2</accession>
<dbReference type="InterPro" id="IPR029063">
    <property type="entry name" value="SAM-dependent_MTases_sf"/>
</dbReference>
<evidence type="ECO:0000256" key="9">
    <source>
        <dbReference type="ARBA" id="ARBA00030757"/>
    </source>
</evidence>
<dbReference type="Proteomes" id="UP000271554">
    <property type="component" value="Chromosome"/>
</dbReference>
<organism evidence="13 14">
    <name type="scientific">Streptomyces hundungensis</name>
    <dbReference type="NCBI Taxonomy" id="1077946"/>
    <lineage>
        <taxon>Bacteria</taxon>
        <taxon>Bacillati</taxon>
        <taxon>Actinomycetota</taxon>
        <taxon>Actinomycetes</taxon>
        <taxon>Kitasatosporales</taxon>
        <taxon>Streptomycetaceae</taxon>
        <taxon>Streptomyces</taxon>
    </lineage>
</organism>
<sequence>MGTGTGFNAGLLAALLGQDAVTTLDLAPSLTTQAQRNLKTAGYAPTVIEADAAAGWPPGAPYDRILATFSVDSFPDAWRGQVRPEGLIVTPWYSDWTAYGMLSLAVAADGAAQGRFHPQGSYMTMRTHHPAAQTPAAPGGAARHLGSGTAARASTPPFRTCLSPWAVSGDPDTEFHLGLTVPNTSYDWDTTGEHAPIRFALYSADGSVAAVDYDGQQAHEFTVTQTGRRRLGDETEAAYARWERFGRPGVERHGLTITPDSTHRVWIDDPKQRLHAIQQPAPARDRPRQRWVTLRDTHNFRRERPGLHGIRPRVVAAIEDGRPYSPTARDAGRPAQSAVCNPRADTKVGRWPRPRCPL</sequence>
<evidence type="ECO:0000256" key="5">
    <source>
        <dbReference type="ARBA" id="ARBA00022490"/>
    </source>
</evidence>
<evidence type="ECO:0000256" key="7">
    <source>
        <dbReference type="ARBA" id="ARBA00022679"/>
    </source>
</evidence>
<keyword evidence="7 13" id="KW-0808">Transferase</keyword>
<evidence type="ECO:0000256" key="8">
    <source>
        <dbReference type="ARBA" id="ARBA00022691"/>
    </source>
</evidence>
<feature type="region of interest" description="Disordered" evidence="12">
    <location>
        <begin position="323"/>
        <end position="358"/>
    </location>
</feature>
<keyword evidence="14" id="KW-1185">Reference proteome</keyword>
<dbReference type="KEGG" id="shun:DWB77_00388"/>
<dbReference type="GO" id="GO:0032259">
    <property type="term" value="P:methylation"/>
    <property type="evidence" value="ECO:0007669"/>
    <property type="project" value="UniProtKB-KW"/>
</dbReference>
<keyword evidence="6 13" id="KW-0489">Methyltransferase</keyword>
<dbReference type="PANTHER" id="PTHR11579:SF0">
    <property type="entry name" value="PROTEIN-L-ISOASPARTATE(D-ASPARTATE) O-METHYLTRANSFERASE"/>
    <property type="match status" value="1"/>
</dbReference>
<feature type="region of interest" description="Disordered" evidence="12">
    <location>
        <begin position="130"/>
        <end position="155"/>
    </location>
</feature>
<keyword evidence="8" id="KW-0949">S-adenosyl-L-methionine</keyword>
<dbReference type="PANTHER" id="PTHR11579">
    <property type="entry name" value="PROTEIN-L-ISOASPARTATE O-METHYLTRANSFERASE"/>
    <property type="match status" value="1"/>
</dbReference>
<dbReference type="GO" id="GO:0005737">
    <property type="term" value="C:cytoplasm"/>
    <property type="evidence" value="ECO:0007669"/>
    <property type="project" value="UniProtKB-SubCell"/>
</dbReference>
<evidence type="ECO:0000256" key="1">
    <source>
        <dbReference type="ARBA" id="ARBA00004496"/>
    </source>
</evidence>
<evidence type="ECO:0000256" key="6">
    <source>
        <dbReference type="ARBA" id="ARBA00022603"/>
    </source>
</evidence>
<dbReference type="RefSeq" id="WP_246033352.1">
    <property type="nucleotide sequence ID" value="NZ_CP032698.1"/>
</dbReference>
<evidence type="ECO:0000313" key="14">
    <source>
        <dbReference type="Proteomes" id="UP000271554"/>
    </source>
</evidence>
<reference evidence="13 14" key="1">
    <citation type="submission" date="2018-10" db="EMBL/GenBank/DDBJ databases">
        <title>Relationship between Morphology and Antimicrobial Activity in Streptomyces.</title>
        <authorList>
            <person name="Kang H.J."/>
            <person name="Kim S.B."/>
        </authorList>
    </citation>
    <scope>NUCLEOTIDE SEQUENCE [LARGE SCALE GENOMIC DNA]</scope>
    <source>
        <strain evidence="13 14">BH38</strain>
    </source>
</reference>
<dbReference type="AlphaFoldDB" id="A0A387H6T2"/>
<dbReference type="EC" id="2.1.1.77" evidence="3"/>
<dbReference type="GO" id="GO:0004719">
    <property type="term" value="F:protein-L-isoaspartate (D-aspartate) O-methyltransferase activity"/>
    <property type="evidence" value="ECO:0007669"/>
    <property type="project" value="UniProtKB-EC"/>
</dbReference>
<evidence type="ECO:0000256" key="4">
    <source>
        <dbReference type="ARBA" id="ARBA00013346"/>
    </source>
</evidence>
<dbReference type="EMBL" id="CP032698">
    <property type="protein sequence ID" value="AYG78281.1"/>
    <property type="molecule type" value="Genomic_DNA"/>
</dbReference>
<keyword evidence="5" id="KW-0963">Cytoplasm</keyword>
<dbReference type="InterPro" id="IPR000682">
    <property type="entry name" value="PCMT"/>
</dbReference>
<evidence type="ECO:0000256" key="10">
    <source>
        <dbReference type="ARBA" id="ARBA00031323"/>
    </source>
</evidence>
<comment type="similarity">
    <text evidence="2">Belongs to the methyltransferase superfamily. L-isoaspartyl/D-aspartyl protein methyltransferase family.</text>
</comment>
<gene>
    <name evidence="13" type="primary">pcm_2</name>
    <name evidence="13" type="ORF">DWB77_00388</name>
</gene>
<dbReference type="Gene3D" id="3.40.50.150">
    <property type="entry name" value="Vaccinia Virus protein VP39"/>
    <property type="match status" value="1"/>
</dbReference>
<comment type="subcellular location">
    <subcellularLocation>
        <location evidence="1">Cytoplasm</location>
    </subcellularLocation>
</comment>
<evidence type="ECO:0000256" key="11">
    <source>
        <dbReference type="ARBA" id="ARBA00031350"/>
    </source>
</evidence>
<dbReference type="Pfam" id="PF01135">
    <property type="entry name" value="PCMT"/>
    <property type="match status" value="1"/>
</dbReference>
<name>A0A387H6T2_9ACTN</name>
<feature type="compositionally biased region" description="Low complexity" evidence="12">
    <location>
        <begin position="130"/>
        <end position="142"/>
    </location>
</feature>
<dbReference type="SUPFAM" id="SSF53335">
    <property type="entry name" value="S-adenosyl-L-methionine-dependent methyltransferases"/>
    <property type="match status" value="1"/>
</dbReference>
<evidence type="ECO:0000313" key="13">
    <source>
        <dbReference type="EMBL" id="AYG78281.1"/>
    </source>
</evidence>
<protein>
    <recommendedName>
        <fullName evidence="4">Protein-L-isoaspartate O-methyltransferase</fullName>
        <ecNumber evidence="3">2.1.1.77</ecNumber>
    </recommendedName>
    <alternativeName>
        <fullName evidence="11">L-isoaspartyl protein carboxyl methyltransferase</fullName>
    </alternativeName>
    <alternativeName>
        <fullName evidence="9">Protein L-isoaspartyl methyltransferase</fullName>
    </alternativeName>
    <alternativeName>
        <fullName evidence="10">Protein-beta-aspartate methyltransferase</fullName>
    </alternativeName>
</protein>
<proteinExistence type="inferred from homology"/>